<gene>
    <name evidence="1" type="ORF">MMAB1_2605</name>
</gene>
<evidence type="ECO:0000313" key="1">
    <source>
        <dbReference type="EMBL" id="CVK33818.1"/>
    </source>
</evidence>
<organism evidence="1 2">
    <name type="scientific">Methanoculleus bourgensis</name>
    <dbReference type="NCBI Taxonomy" id="83986"/>
    <lineage>
        <taxon>Archaea</taxon>
        <taxon>Methanobacteriati</taxon>
        <taxon>Methanobacteriota</taxon>
        <taxon>Stenosarchaea group</taxon>
        <taxon>Methanomicrobia</taxon>
        <taxon>Methanomicrobiales</taxon>
        <taxon>Methanomicrobiaceae</taxon>
        <taxon>Methanoculleus</taxon>
    </lineage>
</organism>
<sequence>MVVHPAITTISSTAENIPAGTGGPTTNIRVIHSFSTEDTANPGVSPAVLEVGVNQGDILAADEILSFASIHGDFACIPDRIFHRFEVILPPESRLEILKDALLQIMHLEDGGARSEGLTPYQVEDLIDALERTRQTLVNGRDAAGDDTPAGAP</sequence>
<dbReference type="AlphaFoldDB" id="A0A0X3BP41"/>
<dbReference type="EMBL" id="LT158599">
    <property type="protein sequence ID" value="CVK33818.1"/>
    <property type="molecule type" value="Genomic_DNA"/>
</dbReference>
<protein>
    <submittedName>
        <fullName evidence="1">Uncharacterized protein</fullName>
    </submittedName>
</protein>
<evidence type="ECO:0000313" key="2">
    <source>
        <dbReference type="Proteomes" id="UP000069850"/>
    </source>
</evidence>
<dbReference type="KEGG" id="mema:MMAB1_2605"/>
<dbReference type="Proteomes" id="UP000069850">
    <property type="component" value="Chromosome 1"/>
</dbReference>
<reference evidence="1 2" key="1">
    <citation type="submission" date="2016-01" db="EMBL/GenBank/DDBJ databases">
        <authorList>
            <person name="Manzoor S."/>
        </authorList>
    </citation>
    <scope>NUCLEOTIDE SEQUENCE [LARGE SCALE GENOMIC DNA]</scope>
    <source>
        <strain evidence="1">Methanoculleus sp MAB1</strain>
    </source>
</reference>
<name>A0A0X3BP41_9EURY</name>
<accession>A0A0X3BP41</accession>
<proteinExistence type="predicted"/>